<dbReference type="Proteomes" id="UP000278807">
    <property type="component" value="Unassembled WGS sequence"/>
</dbReference>
<protein>
    <submittedName>
        <fullName evidence="6">Glutathione peroxidase</fullName>
    </submittedName>
</protein>
<dbReference type="AlphaFoldDB" id="A0A0R3TBA7"/>
<name>A0A0R3TBA7_RODNA</name>
<reference evidence="6" key="1">
    <citation type="submission" date="2017-02" db="UniProtKB">
        <authorList>
            <consortium name="WormBaseParasite"/>
        </authorList>
    </citation>
    <scope>IDENTIFICATION</scope>
</reference>
<evidence type="ECO:0000256" key="2">
    <source>
        <dbReference type="ARBA" id="ARBA00022559"/>
    </source>
</evidence>
<dbReference type="CDD" id="cd00340">
    <property type="entry name" value="GSH_Peroxidase"/>
    <property type="match status" value="1"/>
</dbReference>
<accession>A0A0R3TBA7</accession>
<reference evidence="4 5" key="2">
    <citation type="submission" date="2018-11" db="EMBL/GenBank/DDBJ databases">
        <authorList>
            <consortium name="Pathogen Informatics"/>
        </authorList>
    </citation>
    <scope>NUCLEOTIDE SEQUENCE [LARGE SCALE GENOMIC DNA]</scope>
</reference>
<dbReference type="Pfam" id="PF00255">
    <property type="entry name" value="GSHPx"/>
    <property type="match status" value="1"/>
</dbReference>
<organism evidence="6">
    <name type="scientific">Rodentolepis nana</name>
    <name type="common">Dwarf tapeworm</name>
    <name type="synonym">Hymenolepis nana</name>
    <dbReference type="NCBI Taxonomy" id="102285"/>
    <lineage>
        <taxon>Eukaryota</taxon>
        <taxon>Metazoa</taxon>
        <taxon>Spiralia</taxon>
        <taxon>Lophotrochozoa</taxon>
        <taxon>Platyhelminthes</taxon>
        <taxon>Cestoda</taxon>
        <taxon>Eucestoda</taxon>
        <taxon>Cyclophyllidea</taxon>
        <taxon>Hymenolepididae</taxon>
        <taxon>Rodentolepis</taxon>
    </lineage>
</organism>
<dbReference type="OrthoDB" id="446890at2759"/>
<dbReference type="WBParaSite" id="HNAJ_0000434601-mRNA-1">
    <property type="protein sequence ID" value="HNAJ_0000434601-mRNA-1"/>
    <property type="gene ID" value="HNAJ_0000434601"/>
</dbReference>
<evidence type="ECO:0000313" key="4">
    <source>
        <dbReference type="EMBL" id="VDO00204.1"/>
    </source>
</evidence>
<evidence type="ECO:0000313" key="5">
    <source>
        <dbReference type="Proteomes" id="UP000278807"/>
    </source>
</evidence>
<proteinExistence type="inferred from homology"/>
<dbReference type="PIRSF" id="PIRSF000303">
    <property type="entry name" value="Glutathion_perox"/>
    <property type="match status" value="1"/>
</dbReference>
<dbReference type="Gene3D" id="3.40.30.10">
    <property type="entry name" value="Glutaredoxin"/>
    <property type="match status" value="1"/>
</dbReference>
<keyword evidence="3" id="KW-0560">Oxidoreductase</keyword>
<dbReference type="GO" id="GO:0004601">
    <property type="term" value="F:peroxidase activity"/>
    <property type="evidence" value="ECO:0007669"/>
    <property type="project" value="UniProtKB-KW"/>
</dbReference>
<dbReference type="InterPro" id="IPR000889">
    <property type="entry name" value="Glutathione_peroxidase"/>
</dbReference>
<dbReference type="PANTHER" id="PTHR11592:SF78">
    <property type="entry name" value="GLUTATHIONE PEROXIDASE"/>
    <property type="match status" value="1"/>
</dbReference>
<dbReference type="SUPFAM" id="SSF52833">
    <property type="entry name" value="Thioredoxin-like"/>
    <property type="match status" value="1"/>
</dbReference>
<dbReference type="EMBL" id="UZAE01002994">
    <property type="protein sequence ID" value="VDO00204.1"/>
    <property type="molecule type" value="Genomic_DNA"/>
</dbReference>
<comment type="similarity">
    <text evidence="1">Belongs to the glutathione peroxidase family.</text>
</comment>
<evidence type="ECO:0000256" key="3">
    <source>
        <dbReference type="ARBA" id="ARBA00023002"/>
    </source>
</evidence>
<sequence>MASSEAGFYTFEALDIDGNNVSMEKYRGKFKSQEPGSNAEIRENVRNNFGITFDLFSKIDVNGSTAHPLFLYLQNQLRGILTKSIKWNFTKFLIDRDGIPRKRYAPTTDPLSFEDDIKELL</sequence>
<dbReference type="GO" id="GO:0006979">
    <property type="term" value="P:response to oxidative stress"/>
    <property type="evidence" value="ECO:0007669"/>
    <property type="project" value="InterPro"/>
</dbReference>
<dbReference type="InterPro" id="IPR036249">
    <property type="entry name" value="Thioredoxin-like_sf"/>
</dbReference>
<dbReference type="STRING" id="102285.A0A0R3TBA7"/>
<keyword evidence="2" id="KW-0575">Peroxidase</keyword>
<dbReference type="PROSITE" id="PS51355">
    <property type="entry name" value="GLUTATHIONE_PEROXID_3"/>
    <property type="match status" value="1"/>
</dbReference>
<dbReference type="PANTHER" id="PTHR11592">
    <property type="entry name" value="GLUTATHIONE PEROXIDASE"/>
    <property type="match status" value="1"/>
</dbReference>
<gene>
    <name evidence="4" type="ORF">HNAJ_LOCUS4344</name>
</gene>
<keyword evidence="5" id="KW-1185">Reference proteome</keyword>
<evidence type="ECO:0000256" key="1">
    <source>
        <dbReference type="ARBA" id="ARBA00006926"/>
    </source>
</evidence>
<evidence type="ECO:0000313" key="6">
    <source>
        <dbReference type="WBParaSite" id="HNAJ_0000434601-mRNA-1"/>
    </source>
</evidence>